<dbReference type="EMBL" id="LIAE01006967">
    <property type="protein sequence ID" value="PAV83339.1"/>
    <property type="molecule type" value="Genomic_DNA"/>
</dbReference>
<keyword evidence="1" id="KW-1133">Transmembrane helix</keyword>
<evidence type="ECO:0000256" key="1">
    <source>
        <dbReference type="SAM" id="Phobius"/>
    </source>
</evidence>
<dbReference type="AlphaFoldDB" id="A0A2A2LAW9"/>
<feature type="transmembrane region" description="Helical" evidence="1">
    <location>
        <begin position="151"/>
        <end position="170"/>
    </location>
</feature>
<sequence length="171" mass="18961">MTYRAIPPAQQATQAPREHFYISQLLIDIEAYWTQRQAFTRSDGRQPNSDALEFCAQDEEGATSGTHMIDSLTLTFSGDPSAVYFGHPENEGPSTIKDYLVISFQTTDKSGVLFGTGEVALLNVQWRLVIGAATTTRHLEKDQKIKRSISLYDLFIGAISGLNFNGIIIID</sequence>
<dbReference type="OrthoDB" id="6275838at2759"/>
<keyword evidence="3" id="KW-1185">Reference proteome</keyword>
<name>A0A2A2LAW9_9BILA</name>
<keyword evidence="1" id="KW-0812">Transmembrane</keyword>
<dbReference type="STRING" id="2018661.A0A2A2LAW9"/>
<evidence type="ECO:0000313" key="3">
    <source>
        <dbReference type="Proteomes" id="UP000218231"/>
    </source>
</evidence>
<evidence type="ECO:0000313" key="2">
    <source>
        <dbReference type="EMBL" id="PAV83339.1"/>
    </source>
</evidence>
<organism evidence="2 3">
    <name type="scientific">Diploscapter pachys</name>
    <dbReference type="NCBI Taxonomy" id="2018661"/>
    <lineage>
        <taxon>Eukaryota</taxon>
        <taxon>Metazoa</taxon>
        <taxon>Ecdysozoa</taxon>
        <taxon>Nematoda</taxon>
        <taxon>Chromadorea</taxon>
        <taxon>Rhabditida</taxon>
        <taxon>Rhabditina</taxon>
        <taxon>Rhabditomorpha</taxon>
        <taxon>Rhabditoidea</taxon>
        <taxon>Rhabditidae</taxon>
        <taxon>Diploscapter</taxon>
    </lineage>
</organism>
<protein>
    <submittedName>
        <fullName evidence="2">Uncharacterized protein</fullName>
    </submittedName>
</protein>
<proteinExistence type="predicted"/>
<gene>
    <name evidence="2" type="ORF">WR25_16352</name>
</gene>
<dbReference type="Proteomes" id="UP000218231">
    <property type="component" value="Unassembled WGS sequence"/>
</dbReference>
<reference evidence="2 3" key="1">
    <citation type="journal article" date="2017" name="Curr. Biol.">
        <title>Genome architecture and evolution of a unichromosomal asexual nematode.</title>
        <authorList>
            <person name="Fradin H."/>
            <person name="Zegar C."/>
            <person name="Gutwein M."/>
            <person name="Lucas J."/>
            <person name="Kovtun M."/>
            <person name="Corcoran D."/>
            <person name="Baugh L.R."/>
            <person name="Kiontke K."/>
            <person name="Gunsalus K."/>
            <person name="Fitch D.H."/>
            <person name="Piano F."/>
        </authorList>
    </citation>
    <scope>NUCLEOTIDE SEQUENCE [LARGE SCALE GENOMIC DNA]</scope>
    <source>
        <strain evidence="2">PF1309</strain>
    </source>
</reference>
<accession>A0A2A2LAW9</accession>
<keyword evidence="1" id="KW-0472">Membrane</keyword>
<comment type="caution">
    <text evidence="2">The sequence shown here is derived from an EMBL/GenBank/DDBJ whole genome shotgun (WGS) entry which is preliminary data.</text>
</comment>